<dbReference type="PANTHER" id="PTHR12427:SF1">
    <property type="entry name" value="ATP SYNTHASE SUBUNIT E, MITOCHONDRIAL"/>
    <property type="match status" value="1"/>
</dbReference>
<dbReference type="Proteomes" id="UP000001811">
    <property type="component" value="Chromosome 15"/>
</dbReference>
<proteinExistence type="inferred from homology"/>
<dbReference type="FunCoup" id="G1U6B4">
    <property type="interactions" value="668"/>
</dbReference>
<dbReference type="HOGENOM" id="CLU_180903_0_0_1"/>
<dbReference type="OrthoDB" id="9982108at2759"/>
<evidence type="ECO:0000256" key="6">
    <source>
        <dbReference type="ARBA" id="ARBA00022792"/>
    </source>
</evidence>
<gene>
    <name evidence="17" type="primary">LOC108178113</name>
</gene>
<evidence type="ECO:0000256" key="11">
    <source>
        <dbReference type="ARBA" id="ARBA00023310"/>
    </source>
</evidence>
<dbReference type="eggNOG" id="KOG4326">
    <property type="taxonomic scope" value="Eukaryota"/>
</dbReference>
<evidence type="ECO:0000256" key="12">
    <source>
        <dbReference type="ARBA" id="ARBA00057306"/>
    </source>
</evidence>
<keyword evidence="6 15" id="KW-0999">Mitochondrion inner membrane</keyword>
<keyword evidence="16" id="KW-0175">Coiled coil</keyword>
<evidence type="ECO:0000256" key="7">
    <source>
        <dbReference type="ARBA" id="ARBA00022990"/>
    </source>
</evidence>
<evidence type="ECO:0000256" key="4">
    <source>
        <dbReference type="ARBA" id="ARBA00022547"/>
    </source>
</evidence>
<keyword evidence="9 15" id="KW-0496">Mitochondrion</keyword>
<sequence>MVPPVQVSPLIKLRRYSALFLGVAYGAKRHSYLKPRAEEERRLAAAEKQKQDELKRIARERAEAEDDSILK</sequence>
<evidence type="ECO:0000256" key="2">
    <source>
        <dbReference type="ARBA" id="ARBA00007333"/>
    </source>
</evidence>
<dbReference type="GO" id="GO:0005743">
    <property type="term" value="C:mitochondrial inner membrane"/>
    <property type="evidence" value="ECO:0007669"/>
    <property type="project" value="UniProtKB-SubCell"/>
</dbReference>
<organism evidence="17 18">
    <name type="scientific">Oryctolagus cuniculus</name>
    <name type="common">Rabbit</name>
    <dbReference type="NCBI Taxonomy" id="9986"/>
    <lineage>
        <taxon>Eukaryota</taxon>
        <taxon>Metazoa</taxon>
        <taxon>Chordata</taxon>
        <taxon>Craniata</taxon>
        <taxon>Vertebrata</taxon>
        <taxon>Euteleostomi</taxon>
        <taxon>Mammalia</taxon>
        <taxon>Eutheria</taxon>
        <taxon>Euarchontoglires</taxon>
        <taxon>Glires</taxon>
        <taxon>Lagomorpha</taxon>
        <taxon>Leporidae</taxon>
        <taxon>Oryctolagus</taxon>
    </lineage>
</organism>
<comment type="subcellular location">
    <subcellularLocation>
        <location evidence="1 15">Mitochondrion inner membrane</location>
    </subcellularLocation>
</comment>
<evidence type="ECO:0000256" key="3">
    <source>
        <dbReference type="ARBA" id="ARBA00022448"/>
    </source>
</evidence>
<evidence type="ECO:0000313" key="17">
    <source>
        <dbReference type="Ensembl" id="ENSOCUP00000024956.1"/>
    </source>
</evidence>
<dbReference type="Ensembl" id="ENSOCUT00000024839.1">
    <property type="protein sequence ID" value="ENSOCUP00000024956.1"/>
    <property type="gene ID" value="ENSOCUG00000024043.1"/>
</dbReference>
<dbReference type="OMA" id="CWRIFET"/>
<keyword evidence="7" id="KW-0007">Acetylation</keyword>
<keyword evidence="8 15" id="KW-0406">Ion transport</keyword>
<feature type="coiled-coil region" evidence="16">
    <location>
        <begin position="36"/>
        <end position="67"/>
    </location>
</feature>
<evidence type="ECO:0000256" key="16">
    <source>
        <dbReference type="SAM" id="Coils"/>
    </source>
</evidence>
<keyword evidence="3 15" id="KW-0813">Transport</keyword>
<dbReference type="Bgee" id="ENSOCUG00000024043">
    <property type="expression patterns" value="Expressed in heart and 18 other cell types or tissues"/>
</dbReference>
<name>G1U6B4_RABIT</name>
<dbReference type="EMBL" id="AAGW02022734">
    <property type="status" value="NOT_ANNOTATED_CDS"/>
    <property type="molecule type" value="Genomic_DNA"/>
</dbReference>
<reference evidence="17 18" key="1">
    <citation type="journal article" date="2011" name="Nature">
        <title>A high-resolution map of human evolutionary constraint using 29 mammals.</title>
        <authorList>
            <person name="Lindblad-Toh K."/>
            <person name="Garber M."/>
            <person name="Zuk O."/>
            <person name="Lin M.F."/>
            <person name="Parker B.J."/>
            <person name="Washietl S."/>
            <person name="Kheradpour P."/>
            <person name="Ernst J."/>
            <person name="Jordan G."/>
            <person name="Mauceli E."/>
            <person name="Ward L.D."/>
            <person name="Lowe C.B."/>
            <person name="Holloway A.K."/>
            <person name="Clamp M."/>
            <person name="Gnerre S."/>
            <person name="Alfoldi J."/>
            <person name="Beal K."/>
            <person name="Chang J."/>
            <person name="Clawson H."/>
            <person name="Cuff J."/>
            <person name="Di Palma F."/>
            <person name="Fitzgerald S."/>
            <person name="Flicek P."/>
            <person name="Guttman M."/>
            <person name="Hubisz M.J."/>
            <person name="Jaffe D.B."/>
            <person name="Jungreis I."/>
            <person name="Kent W.J."/>
            <person name="Kostka D."/>
            <person name="Lara M."/>
            <person name="Martins A.L."/>
            <person name="Massingham T."/>
            <person name="Moltke I."/>
            <person name="Raney B.J."/>
            <person name="Rasmussen M.D."/>
            <person name="Robinson J."/>
            <person name="Stark A."/>
            <person name="Vilella A.J."/>
            <person name="Wen J."/>
            <person name="Xie X."/>
            <person name="Zody M.C."/>
            <person name="Baldwin J."/>
            <person name="Bloom T."/>
            <person name="Chin C.W."/>
            <person name="Heiman D."/>
            <person name="Nicol R."/>
            <person name="Nusbaum C."/>
            <person name="Young S."/>
            <person name="Wilkinson J."/>
            <person name="Worley K.C."/>
            <person name="Kovar C.L."/>
            <person name="Muzny D.M."/>
            <person name="Gibbs R.A."/>
            <person name="Cree A."/>
            <person name="Dihn H.H."/>
            <person name="Fowler G."/>
            <person name="Jhangiani S."/>
            <person name="Joshi V."/>
            <person name="Lee S."/>
            <person name="Lewis L.R."/>
            <person name="Nazareth L.V."/>
            <person name="Okwuonu G."/>
            <person name="Santibanez J."/>
            <person name="Warren W.C."/>
            <person name="Mardis E.R."/>
            <person name="Weinstock G.M."/>
            <person name="Wilson R.K."/>
            <person name="Delehaunty K."/>
            <person name="Dooling D."/>
            <person name="Fronik C."/>
            <person name="Fulton L."/>
            <person name="Fulton B."/>
            <person name="Graves T."/>
            <person name="Minx P."/>
            <person name="Sodergren E."/>
            <person name="Birney E."/>
            <person name="Margulies E.H."/>
            <person name="Herrero J."/>
            <person name="Green E.D."/>
            <person name="Haussler D."/>
            <person name="Siepel A."/>
            <person name="Goldman N."/>
            <person name="Pollard K.S."/>
            <person name="Pedersen J.S."/>
            <person name="Lander E.S."/>
            <person name="Kellis M."/>
        </authorList>
    </citation>
    <scope>NUCLEOTIDE SEQUENCE [LARGE SCALE GENOMIC DNA]</scope>
    <source>
        <strain evidence="17 18">Thorbecke inbred</strain>
    </source>
</reference>
<dbReference type="SMR" id="G1U6B4"/>
<evidence type="ECO:0000256" key="1">
    <source>
        <dbReference type="ARBA" id="ARBA00004273"/>
    </source>
</evidence>
<dbReference type="GeneTree" id="ENSGT00390000005102"/>
<dbReference type="Pfam" id="PF05680">
    <property type="entry name" value="ATP-synt_E"/>
    <property type="match status" value="1"/>
</dbReference>
<evidence type="ECO:0000256" key="5">
    <source>
        <dbReference type="ARBA" id="ARBA00022781"/>
    </source>
</evidence>
<reference evidence="17" key="3">
    <citation type="submission" date="2025-09" db="UniProtKB">
        <authorList>
            <consortium name="Ensembl"/>
        </authorList>
    </citation>
    <scope>IDENTIFICATION</scope>
    <source>
        <strain evidence="17">Thorbecke</strain>
    </source>
</reference>
<keyword evidence="5 15" id="KW-0375">Hydrogen ion transport</keyword>
<dbReference type="PaxDb" id="9986-ENSOCUP00000024956"/>
<dbReference type="GO" id="GO:0015078">
    <property type="term" value="F:proton transmembrane transporter activity"/>
    <property type="evidence" value="ECO:0007669"/>
    <property type="project" value="InterPro"/>
</dbReference>
<evidence type="ECO:0000256" key="9">
    <source>
        <dbReference type="ARBA" id="ARBA00023128"/>
    </source>
</evidence>
<evidence type="ECO:0000256" key="10">
    <source>
        <dbReference type="ARBA" id="ARBA00023136"/>
    </source>
</evidence>
<dbReference type="STRING" id="9986.ENSOCUP00000024956"/>
<comment type="subunit">
    <text evidence="15">F-type ATPases have 2 components, CF(1) - the catalytic core - and CF(0) - the membrane proton channel. CF(1) and CF(0) have multiple subunits.</text>
</comment>
<reference evidence="17" key="2">
    <citation type="submission" date="2025-08" db="UniProtKB">
        <authorList>
            <consortium name="Ensembl"/>
        </authorList>
    </citation>
    <scope>IDENTIFICATION</scope>
    <source>
        <strain evidence="17">Thorbecke</strain>
    </source>
</reference>
<dbReference type="PANTHER" id="PTHR12427">
    <property type="entry name" value="ATP SYNTHASE E CHAIN, MITOCHONDRIAL"/>
    <property type="match status" value="1"/>
</dbReference>
<evidence type="ECO:0000313" key="18">
    <source>
        <dbReference type="Proteomes" id="UP000001811"/>
    </source>
</evidence>
<keyword evidence="10" id="KW-0472">Membrane</keyword>
<accession>G1U6B4</accession>
<comment type="similarity">
    <text evidence="2 15">Belongs to the ATPase e subunit family.</text>
</comment>
<evidence type="ECO:0000256" key="14">
    <source>
        <dbReference type="ARBA" id="ARBA00074682"/>
    </source>
</evidence>
<keyword evidence="4 15" id="KW-0138">CF(0)</keyword>
<evidence type="ECO:0000256" key="15">
    <source>
        <dbReference type="RuleBase" id="RU367005"/>
    </source>
</evidence>
<dbReference type="InterPro" id="IPR008386">
    <property type="entry name" value="ATP_synth_F0_esu_mt"/>
</dbReference>
<keyword evidence="18" id="KW-1185">Reference proteome</keyword>
<dbReference type="KEGG" id="ocu:108178113"/>
<comment type="subunit">
    <text evidence="13">Component of the ATP synthase complex composed at least of ATP5F1A/subunit alpha, ATP5F1B/subunit beta, ATP5MC1/subunit c (homooctomer), MT-ATP6/subunit a, MT-ATP8/subunit 8, ATP5ME/subunit e, ATP5MF/subunit f, ATP5MG/subunit g, ATP5MK/subunit k, ATP5MJ/subunit j, ATP5F1C/subunit gamma, ATP5F1D/subunit delta, ATP5F1E/subunit epsilon, ATP5PF/subunit F6, ATP5PB/subunit b, ATP5PD/subunit d, ATP5PO/subunit OSCP. ATP synthase complex consists of a soluble F(1) head domain (subunits alpha(3) and beta(3)) - the catalytic core - and a membrane F(0) domain - the membrane proton channel (subunits c, a, 8, e, f, g, k and j). These two domains are linked by a central stalk (subunits gamma, delta, and epsilon) rotating inside the F1 region and a stationary peripheral stalk (subunits F6, b, d, and OSCP).</text>
</comment>
<comment type="function">
    <text evidence="12 15">Subunit e, of the mitochondrial membrane ATP synthase complex (F(1)F(0) ATP synthase or Complex V) that produces ATP from ADP in the presence of a proton gradient across the membrane which is generated by electron transport complexes of the respiratory chain. ATP synthase complex consist of a soluble F(1) head domain - the catalytic core - and a membrane F(1) domain - the membrane proton channel. These two domains are linked by a central stalk rotating inside the F(1) region and a stationary peripheral stalk. During catalysis, ATP synthesis in the catalytic domain of F(1) is coupled via a rotary mechanism of the central stalk subunits to proton translocation. In vivo, can only synthesize ATP although its ATP hydrolase activity can be activated artificially in vitro. Part of the complex F(0) domain.</text>
</comment>
<keyword evidence="11 15" id="KW-0066">ATP synthesis</keyword>
<evidence type="ECO:0000256" key="13">
    <source>
        <dbReference type="ARBA" id="ARBA00064647"/>
    </source>
</evidence>
<dbReference type="AlphaFoldDB" id="G1U6B4"/>
<evidence type="ECO:0000256" key="8">
    <source>
        <dbReference type="ARBA" id="ARBA00023065"/>
    </source>
</evidence>
<dbReference type="GO" id="GO:0015986">
    <property type="term" value="P:proton motive force-driven ATP synthesis"/>
    <property type="evidence" value="ECO:0007669"/>
    <property type="project" value="InterPro"/>
</dbReference>
<dbReference type="InParanoid" id="G1U6B4"/>
<protein>
    <recommendedName>
        <fullName evidence="14 15">ATP synthase F(0) complex subunit e, mitochondrial</fullName>
    </recommendedName>
</protein>
<dbReference type="GO" id="GO:0045259">
    <property type="term" value="C:proton-transporting ATP synthase complex"/>
    <property type="evidence" value="ECO:0007669"/>
    <property type="project" value="UniProtKB-UniRule"/>
</dbReference>